<sequence length="457" mass="50374">MFDNLSNRIDRAIKNLKGEGSISEINVASTVKEIRRALLEADVNFKVAKEITNEIREQALGQNILIDVKPGQLFTKIVSDKLTELMGGTMTPFSPQGSPATVLISGLQGSGKTTFTGKLGARLKKQGQQVLLVAADVYRPAAIDQLETLGEQIGVDVYTERENKNPVSIAENAIKFAKTNGKSIVVVDTAGRLAVDEEMMKEIEAVKNAVNPSETLFVVDSMTGQDAVNTAKAFNDRLNFDGVVLTKLDGDTRGGAALSIRRVVDKPIKFISTGEKLDNTLDEFHPDRMAQRILGMGDVISLVERAQQAFDEEEAKRLNKKLRKNQFDFNDLLSQIQHIKKMGDLKDLIGMVPGLNKMVKDQEIDSNAFKPVEAIINSMTPYERQNPDSLDQSRKKRLAAGSGTSVQQVNNLIKQFEEMRKMMKKVNKMSGIPGMGKKGKGQKKGSLRNRLGGKKKR</sequence>
<feature type="binding site" evidence="9">
    <location>
        <begin position="106"/>
        <end position="113"/>
    </location>
    <ligand>
        <name>GTP</name>
        <dbReference type="ChEBI" id="CHEBI:37565"/>
    </ligand>
</feature>
<feature type="binding site" evidence="9">
    <location>
        <begin position="246"/>
        <end position="249"/>
    </location>
    <ligand>
        <name>GTP</name>
        <dbReference type="ChEBI" id="CHEBI:37565"/>
    </ligand>
</feature>
<dbReference type="EC" id="3.6.5.4" evidence="9"/>
<proteinExistence type="inferred from homology"/>
<dbReference type="SUPFAM" id="SSF47446">
    <property type="entry name" value="Signal peptide-binding domain"/>
    <property type="match status" value="1"/>
</dbReference>
<feature type="domain" description="Signal recognition particle SRP54 helical bundle" evidence="13">
    <location>
        <begin position="1"/>
        <end position="86"/>
    </location>
</feature>
<comment type="function">
    <text evidence="9">Involved in targeting and insertion of nascent membrane proteins into the cytoplasmic membrane. Binds to the hydrophobic signal sequence of the ribosome-nascent chain (RNC) as it emerges from the ribosomes. The SRP-RNC complex is then targeted to the cytoplasmic membrane where it interacts with the SRP receptor FtsY.</text>
</comment>
<dbReference type="GO" id="GO:0005525">
    <property type="term" value="F:GTP binding"/>
    <property type="evidence" value="ECO:0007669"/>
    <property type="project" value="UniProtKB-UniRule"/>
</dbReference>
<feature type="region of interest" description="Disordered" evidence="10">
    <location>
        <begin position="427"/>
        <end position="457"/>
    </location>
</feature>
<dbReference type="GO" id="GO:0048500">
    <property type="term" value="C:signal recognition particle"/>
    <property type="evidence" value="ECO:0007669"/>
    <property type="project" value="UniProtKB-UniRule"/>
</dbReference>
<comment type="similarity">
    <text evidence="1 9">Belongs to the GTP-binding SRP family. SRP54 subfamily.</text>
</comment>
<dbReference type="Gene3D" id="1.20.120.140">
    <property type="entry name" value="Signal recognition particle SRP54, nucleotide-binding domain"/>
    <property type="match status" value="1"/>
</dbReference>
<dbReference type="SMART" id="SM00962">
    <property type="entry name" value="SRP54"/>
    <property type="match status" value="1"/>
</dbReference>
<accession>A0A7X8XWN8</accession>
<comment type="subunit">
    <text evidence="9">Part of the signal recognition particle protein translocation system, which is composed of SRP and FtsY.</text>
</comment>
<evidence type="ECO:0000256" key="8">
    <source>
        <dbReference type="ARBA" id="ARBA00048027"/>
    </source>
</evidence>
<name>A0A7X8XWN8_9BACT</name>
<dbReference type="InterPro" id="IPR042101">
    <property type="entry name" value="SRP54_N_sf"/>
</dbReference>
<evidence type="ECO:0000313" key="14">
    <source>
        <dbReference type="EMBL" id="NLR92404.1"/>
    </source>
</evidence>
<dbReference type="FunFam" id="3.40.50.300:FF:000022">
    <property type="entry name" value="Signal recognition particle 54 kDa subunit"/>
    <property type="match status" value="1"/>
</dbReference>
<evidence type="ECO:0000256" key="10">
    <source>
        <dbReference type="SAM" id="MobiDB-lite"/>
    </source>
</evidence>
<dbReference type="GO" id="GO:0008312">
    <property type="term" value="F:7S RNA binding"/>
    <property type="evidence" value="ECO:0007669"/>
    <property type="project" value="InterPro"/>
</dbReference>
<evidence type="ECO:0000256" key="2">
    <source>
        <dbReference type="ARBA" id="ARBA00022741"/>
    </source>
</evidence>
<dbReference type="NCBIfam" id="TIGR00959">
    <property type="entry name" value="ffh"/>
    <property type="match status" value="1"/>
</dbReference>
<keyword evidence="15" id="KW-1185">Reference proteome</keyword>
<comment type="domain">
    <text evidence="9">Composed of three domains: the N-terminal N domain, which is responsible for interactions with the ribosome, the central G domain, which binds GTP, and the C-terminal M domain, which binds the RNA and the signal sequence of the RNC.</text>
</comment>
<evidence type="ECO:0000256" key="1">
    <source>
        <dbReference type="ARBA" id="ARBA00005450"/>
    </source>
</evidence>
<dbReference type="InterPro" id="IPR027417">
    <property type="entry name" value="P-loop_NTPase"/>
</dbReference>
<dbReference type="PANTHER" id="PTHR11564">
    <property type="entry name" value="SIGNAL RECOGNITION PARTICLE 54K PROTEIN SRP54"/>
    <property type="match status" value="1"/>
</dbReference>
<evidence type="ECO:0000313" key="15">
    <source>
        <dbReference type="Proteomes" id="UP000585050"/>
    </source>
</evidence>
<dbReference type="InterPro" id="IPR004125">
    <property type="entry name" value="Signal_recog_particle_SRP54_M"/>
</dbReference>
<dbReference type="SUPFAM" id="SSF52540">
    <property type="entry name" value="P-loop containing nucleoside triphosphate hydrolases"/>
    <property type="match status" value="1"/>
</dbReference>
<evidence type="ECO:0000259" key="11">
    <source>
        <dbReference type="SMART" id="SM00382"/>
    </source>
</evidence>
<keyword evidence="9" id="KW-0963">Cytoplasm</keyword>
<dbReference type="InterPro" id="IPR022941">
    <property type="entry name" value="SRP54"/>
</dbReference>
<feature type="compositionally biased region" description="Basic residues" evidence="10">
    <location>
        <begin position="437"/>
        <end position="457"/>
    </location>
</feature>
<dbReference type="AlphaFoldDB" id="A0A7X8XWN8"/>
<evidence type="ECO:0000259" key="13">
    <source>
        <dbReference type="SMART" id="SM00963"/>
    </source>
</evidence>
<dbReference type="GO" id="GO:0006614">
    <property type="term" value="P:SRP-dependent cotranslational protein targeting to membrane"/>
    <property type="evidence" value="ECO:0007669"/>
    <property type="project" value="InterPro"/>
</dbReference>
<keyword evidence="7 9" id="KW-0687">Ribonucleoprotein</keyword>
<dbReference type="Pfam" id="PF02881">
    <property type="entry name" value="SRP54_N"/>
    <property type="match status" value="1"/>
</dbReference>
<keyword evidence="5 9" id="KW-0342">GTP-binding</keyword>
<evidence type="ECO:0000256" key="5">
    <source>
        <dbReference type="ARBA" id="ARBA00023134"/>
    </source>
</evidence>
<keyword evidence="4 9" id="KW-0694">RNA-binding</keyword>
<feature type="domain" description="AAA+ ATPase" evidence="11">
    <location>
        <begin position="98"/>
        <end position="250"/>
    </location>
</feature>
<organism evidence="14 15">
    <name type="scientific">Flammeovirga agarivorans</name>
    <dbReference type="NCBI Taxonomy" id="2726742"/>
    <lineage>
        <taxon>Bacteria</taxon>
        <taxon>Pseudomonadati</taxon>
        <taxon>Bacteroidota</taxon>
        <taxon>Cytophagia</taxon>
        <taxon>Cytophagales</taxon>
        <taxon>Flammeovirgaceae</taxon>
        <taxon>Flammeovirga</taxon>
    </lineage>
</organism>
<evidence type="ECO:0000256" key="6">
    <source>
        <dbReference type="ARBA" id="ARBA00023135"/>
    </source>
</evidence>
<keyword evidence="6 9" id="KW-0733">Signal recognition particle</keyword>
<feature type="binding site" evidence="9">
    <location>
        <begin position="188"/>
        <end position="192"/>
    </location>
    <ligand>
        <name>GTP</name>
        <dbReference type="ChEBI" id="CHEBI:37565"/>
    </ligand>
</feature>
<feature type="domain" description="SRP54-type proteins GTP-binding" evidence="12">
    <location>
        <begin position="99"/>
        <end position="295"/>
    </location>
</feature>
<dbReference type="InterPro" id="IPR004780">
    <property type="entry name" value="SRP"/>
</dbReference>
<dbReference type="Pfam" id="PF02978">
    <property type="entry name" value="SRP_SPB"/>
    <property type="match status" value="1"/>
</dbReference>
<comment type="subcellular location">
    <subcellularLocation>
        <location evidence="9">Cytoplasm</location>
    </subcellularLocation>
    <text evidence="9">The SRP-RNC complex is targeted to the cytoplasmic membrane.</text>
</comment>
<dbReference type="Gene3D" id="3.40.50.300">
    <property type="entry name" value="P-loop containing nucleotide triphosphate hydrolases"/>
    <property type="match status" value="1"/>
</dbReference>
<dbReference type="InterPro" id="IPR003593">
    <property type="entry name" value="AAA+_ATPase"/>
</dbReference>
<dbReference type="RefSeq" id="WP_168883118.1">
    <property type="nucleotide sequence ID" value="NZ_JABAIL010000004.1"/>
</dbReference>
<gene>
    <name evidence="9 14" type="primary">ffh</name>
    <name evidence="14" type="ORF">HGP29_14395</name>
</gene>
<dbReference type="HAMAP" id="MF_00306">
    <property type="entry name" value="SRP54"/>
    <property type="match status" value="1"/>
</dbReference>
<dbReference type="Gene3D" id="1.10.260.30">
    <property type="entry name" value="Signal recognition particle, SRP54 subunit, M-domain"/>
    <property type="match status" value="1"/>
</dbReference>
<comment type="catalytic activity">
    <reaction evidence="8 9">
        <text>GTP + H2O = GDP + phosphate + H(+)</text>
        <dbReference type="Rhea" id="RHEA:19669"/>
        <dbReference type="ChEBI" id="CHEBI:15377"/>
        <dbReference type="ChEBI" id="CHEBI:15378"/>
        <dbReference type="ChEBI" id="CHEBI:37565"/>
        <dbReference type="ChEBI" id="CHEBI:43474"/>
        <dbReference type="ChEBI" id="CHEBI:58189"/>
        <dbReference type="EC" id="3.6.5.4"/>
    </reaction>
</comment>
<dbReference type="SMART" id="SM00963">
    <property type="entry name" value="SRP54_N"/>
    <property type="match status" value="1"/>
</dbReference>
<dbReference type="SMART" id="SM00382">
    <property type="entry name" value="AAA"/>
    <property type="match status" value="1"/>
</dbReference>
<dbReference type="EMBL" id="JABAIL010000004">
    <property type="protein sequence ID" value="NLR92404.1"/>
    <property type="molecule type" value="Genomic_DNA"/>
</dbReference>
<evidence type="ECO:0000256" key="4">
    <source>
        <dbReference type="ARBA" id="ARBA00022884"/>
    </source>
</evidence>
<comment type="caution">
    <text evidence="14">The sequence shown here is derived from an EMBL/GenBank/DDBJ whole genome shotgun (WGS) entry which is preliminary data.</text>
</comment>
<dbReference type="InterPro" id="IPR036891">
    <property type="entry name" value="Signal_recog_part_SRP54_M_sf"/>
</dbReference>
<evidence type="ECO:0000256" key="7">
    <source>
        <dbReference type="ARBA" id="ARBA00023274"/>
    </source>
</evidence>
<evidence type="ECO:0000256" key="3">
    <source>
        <dbReference type="ARBA" id="ARBA00022801"/>
    </source>
</evidence>
<dbReference type="CDD" id="cd18539">
    <property type="entry name" value="SRP_G"/>
    <property type="match status" value="1"/>
</dbReference>
<keyword evidence="3 9" id="KW-0378">Hydrolase</keyword>
<dbReference type="Pfam" id="PF00448">
    <property type="entry name" value="SRP54"/>
    <property type="match status" value="1"/>
</dbReference>
<dbReference type="InterPro" id="IPR013822">
    <property type="entry name" value="Signal_recog_particl_SRP54_hlx"/>
</dbReference>
<dbReference type="InterPro" id="IPR000897">
    <property type="entry name" value="SRP54_GTPase_dom"/>
</dbReference>
<evidence type="ECO:0000256" key="9">
    <source>
        <dbReference type="HAMAP-Rule" id="MF_00306"/>
    </source>
</evidence>
<keyword evidence="2 9" id="KW-0547">Nucleotide-binding</keyword>
<dbReference type="PANTHER" id="PTHR11564:SF5">
    <property type="entry name" value="SIGNAL RECOGNITION PARTICLE SUBUNIT SRP54"/>
    <property type="match status" value="1"/>
</dbReference>
<dbReference type="Proteomes" id="UP000585050">
    <property type="component" value="Unassembled WGS sequence"/>
</dbReference>
<dbReference type="GO" id="GO:0003924">
    <property type="term" value="F:GTPase activity"/>
    <property type="evidence" value="ECO:0007669"/>
    <property type="project" value="UniProtKB-UniRule"/>
</dbReference>
<protein>
    <recommendedName>
        <fullName evidence="9">Signal recognition particle protein</fullName>
        <ecNumber evidence="9">3.6.5.4</ecNumber>
    </recommendedName>
    <alternativeName>
        <fullName evidence="9">Fifty-four homolog</fullName>
    </alternativeName>
</protein>
<evidence type="ECO:0000259" key="12">
    <source>
        <dbReference type="SMART" id="SM00962"/>
    </source>
</evidence>
<reference evidence="14 15" key="1">
    <citation type="submission" date="2020-04" db="EMBL/GenBank/DDBJ databases">
        <title>Flammeovirga sp. SR4, a novel species isolated from seawater.</title>
        <authorList>
            <person name="Wang X."/>
        </authorList>
    </citation>
    <scope>NUCLEOTIDE SEQUENCE [LARGE SCALE GENOMIC DNA]</scope>
    <source>
        <strain evidence="14 15">SR4</strain>
    </source>
</reference>